<evidence type="ECO:0000256" key="4">
    <source>
        <dbReference type="ARBA" id="ARBA00022989"/>
    </source>
</evidence>
<evidence type="ECO:0000256" key="6">
    <source>
        <dbReference type="PROSITE-ProRule" id="PRU00282"/>
    </source>
</evidence>
<feature type="region of interest" description="Disordered" evidence="8">
    <location>
        <begin position="1"/>
        <end position="33"/>
    </location>
</feature>
<feature type="transmembrane region" description="Helical" evidence="9">
    <location>
        <begin position="280"/>
        <end position="301"/>
    </location>
</feature>
<dbReference type="GO" id="GO:0016020">
    <property type="term" value="C:membrane"/>
    <property type="evidence" value="ECO:0007669"/>
    <property type="project" value="UniProtKB-SubCell"/>
</dbReference>
<evidence type="ECO:0000256" key="3">
    <source>
        <dbReference type="ARBA" id="ARBA00022792"/>
    </source>
</evidence>
<dbReference type="PANTHER" id="PTHR47567">
    <property type="entry name" value="MITOCHONDRIAL SUBSTRATE/SOLUTE CARRIER"/>
    <property type="match status" value="1"/>
</dbReference>
<feature type="transmembrane region" description="Helical" evidence="9">
    <location>
        <begin position="62"/>
        <end position="84"/>
    </location>
</feature>
<gene>
    <name evidence="10" type="ORF">B0T26DRAFT_747962</name>
</gene>
<feature type="transmembrane region" description="Helical" evidence="9">
    <location>
        <begin position="96"/>
        <end position="121"/>
    </location>
</feature>
<comment type="subcellular location">
    <subcellularLocation>
        <location evidence="1">Membrane</location>
        <topology evidence="1">Multi-pass membrane protein</topology>
    </subcellularLocation>
</comment>
<dbReference type="RefSeq" id="XP_060300510.1">
    <property type="nucleotide sequence ID" value="XM_060444907.1"/>
</dbReference>
<evidence type="ECO:0000256" key="2">
    <source>
        <dbReference type="ARBA" id="ARBA00022692"/>
    </source>
</evidence>
<evidence type="ECO:0000256" key="5">
    <source>
        <dbReference type="ARBA" id="ARBA00023136"/>
    </source>
</evidence>
<dbReference type="PANTHER" id="PTHR47567:SF1">
    <property type="entry name" value="NAD-DEPENDENT EPIMERASE_DEHYDRATASE DOMAIN-CONTAINING PROTEIN"/>
    <property type="match status" value="1"/>
</dbReference>
<dbReference type="InterPro" id="IPR023395">
    <property type="entry name" value="MCP_dom_sf"/>
</dbReference>
<dbReference type="Proteomes" id="UP001172101">
    <property type="component" value="Unassembled WGS sequence"/>
</dbReference>
<name>A0AA40E5A0_9PEZI</name>
<dbReference type="PROSITE" id="PS50920">
    <property type="entry name" value="SOLCAR"/>
    <property type="match status" value="1"/>
</dbReference>
<keyword evidence="3" id="KW-0496">Mitochondrion</keyword>
<organism evidence="10 11">
    <name type="scientific">Lasiosphaeria miniovina</name>
    <dbReference type="NCBI Taxonomy" id="1954250"/>
    <lineage>
        <taxon>Eukaryota</taxon>
        <taxon>Fungi</taxon>
        <taxon>Dikarya</taxon>
        <taxon>Ascomycota</taxon>
        <taxon>Pezizomycotina</taxon>
        <taxon>Sordariomycetes</taxon>
        <taxon>Sordariomycetidae</taxon>
        <taxon>Sordariales</taxon>
        <taxon>Lasiosphaeriaceae</taxon>
        <taxon>Lasiosphaeria</taxon>
    </lineage>
</organism>
<keyword evidence="5 6" id="KW-0472">Membrane</keyword>
<keyword evidence="7" id="KW-0813">Transport</keyword>
<dbReference type="Pfam" id="PF00153">
    <property type="entry name" value="Mito_carr"/>
    <property type="match status" value="2"/>
</dbReference>
<dbReference type="InterPro" id="IPR018108">
    <property type="entry name" value="MCP_transmembrane"/>
</dbReference>
<keyword evidence="4 9" id="KW-1133">Transmembrane helix</keyword>
<comment type="similarity">
    <text evidence="7">Belongs to the mitochondrial carrier (TC 2.A.29) family.</text>
</comment>
<dbReference type="Gene3D" id="1.50.40.10">
    <property type="entry name" value="Mitochondrial carrier domain"/>
    <property type="match status" value="1"/>
</dbReference>
<proteinExistence type="inferred from homology"/>
<dbReference type="EMBL" id="JAUIRO010000002">
    <property type="protein sequence ID" value="KAK0727655.1"/>
    <property type="molecule type" value="Genomic_DNA"/>
</dbReference>
<keyword evidence="11" id="KW-1185">Reference proteome</keyword>
<keyword evidence="2 6" id="KW-0812">Transmembrane</keyword>
<evidence type="ECO:0000256" key="8">
    <source>
        <dbReference type="SAM" id="MobiDB-lite"/>
    </source>
</evidence>
<dbReference type="GeneID" id="85328177"/>
<evidence type="ECO:0000256" key="1">
    <source>
        <dbReference type="ARBA" id="ARBA00004141"/>
    </source>
</evidence>
<accession>A0AA40E5A0</accession>
<evidence type="ECO:0000313" key="10">
    <source>
        <dbReference type="EMBL" id="KAK0727655.1"/>
    </source>
</evidence>
<evidence type="ECO:0000313" key="11">
    <source>
        <dbReference type="Proteomes" id="UP001172101"/>
    </source>
</evidence>
<sequence>MARDPDAENQTPVSEETPLLSGGQASQQPADPNVNEAEVVDVEADPDTAVAIEEKKTAWRHLWTVSWLILAALVVALVVTGWTAGGDDIHFDLGQALWKALGGGLSGAAAMVLQVLLLMPLRTIMNYQYRFGGAFWGASRTLYQDGGYGRYYQGLGPALVQGPVSRFGDAAANVGILALLATNRHLSKLPLALQTVFVSLSVAGFRILLTPIDTLKTTLQAQGARGTALLRQRIKEHGLGSLYWGALATAAATFVGNYPWWATYNVLNDAWPEPPKHPLIVWLIRYAVIGFVASAISDSVSNSLRVVKTYRQVNDTKISYSEAATVIVRSEGISGLLGRGLQTRILCNGLQSLLFTILWRVFLDLWNSKTQQS</sequence>
<keyword evidence="3" id="KW-0999">Mitochondrion inner membrane</keyword>
<feature type="transmembrane region" description="Helical" evidence="9">
    <location>
        <begin position="241"/>
        <end position="260"/>
    </location>
</feature>
<comment type="caution">
    <text evidence="10">The sequence shown here is derived from an EMBL/GenBank/DDBJ whole genome shotgun (WGS) entry which is preliminary data.</text>
</comment>
<feature type="repeat" description="Solcar" evidence="6">
    <location>
        <begin position="191"/>
        <end position="270"/>
    </location>
</feature>
<dbReference type="AlphaFoldDB" id="A0AA40E5A0"/>
<protein>
    <submittedName>
        <fullName evidence="10">Mitochondrial carrier domain-containing protein</fullName>
    </submittedName>
</protein>
<reference evidence="10" key="1">
    <citation type="submission" date="2023-06" db="EMBL/GenBank/DDBJ databases">
        <title>Genome-scale phylogeny and comparative genomics of the fungal order Sordariales.</title>
        <authorList>
            <consortium name="Lawrence Berkeley National Laboratory"/>
            <person name="Hensen N."/>
            <person name="Bonometti L."/>
            <person name="Westerberg I."/>
            <person name="Brannstrom I.O."/>
            <person name="Guillou S."/>
            <person name="Cros-Aarteil S."/>
            <person name="Calhoun S."/>
            <person name="Haridas S."/>
            <person name="Kuo A."/>
            <person name="Mondo S."/>
            <person name="Pangilinan J."/>
            <person name="Riley R."/>
            <person name="LaButti K."/>
            <person name="Andreopoulos B."/>
            <person name="Lipzen A."/>
            <person name="Chen C."/>
            <person name="Yanf M."/>
            <person name="Daum C."/>
            <person name="Ng V."/>
            <person name="Clum A."/>
            <person name="Steindorff A."/>
            <person name="Ohm R."/>
            <person name="Martin F."/>
            <person name="Silar P."/>
            <person name="Natvig D."/>
            <person name="Lalanne C."/>
            <person name="Gautier V."/>
            <person name="Ament-velasquez S.L."/>
            <person name="Kruys A."/>
            <person name="Hutchinson M.I."/>
            <person name="Powell A.J."/>
            <person name="Barry K."/>
            <person name="Miller A.N."/>
            <person name="Grigoriev I.V."/>
            <person name="Debuchy R."/>
            <person name="Gladieux P."/>
            <person name="Thoren M.H."/>
            <person name="Johannesson H."/>
        </authorList>
    </citation>
    <scope>NUCLEOTIDE SEQUENCE</scope>
    <source>
        <strain evidence="10">SMH2392-1A</strain>
    </source>
</reference>
<dbReference type="SUPFAM" id="SSF103506">
    <property type="entry name" value="Mitochondrial carrier"/>
    <property type="match status" value="1"/>
</dbReference>
<evidence type="ECO:0000256" key="9">
    <source>
        <dbReference type="SAM" id="Phobius"/>
    </source>
</evidence>
<evidence type="ECO:0000256" key="7">
    <source>
        <dbReference type="RuleBase" id="RU000488"/>
    </source>
</evidence>